<dbReference type="InterPro" id="IPR001296">
    <property type="entry name" value="Glyco_trans_1"/>
</dbReference>
<accession>A0A1G8DMK2</accession>
<proteinExistence type="predicted"/>
<dbReference type="EMBL" id="FNDS01000002">
    <property type="protein sequence ID" value="SDH58852.1"/>
    <property type="molecule type" value="Genomic_DNA"/>
</dbReference>
<organism evidence="3 4">
    <name type="scientific">Pseudomonas panipatensis</name>
    <dbReference type="NCBI Taxonomy" id="428992"/>
    <lineage>
        <taxon>Bacteria</taxon>
        <taxon>Pseudomonadati</taxon>
        <taxon>Pseudomonadota</taxon>
        <taxon>Gammaproteobacteria</taxon>
        <taxon>Pseudomonadales</taxon>
        <taxon>Pseudomonadaceae</taxon>
        <taxon>Pseudomonas</taxon>
    </lineage>
</organism>
<gene>
    <name evidence="3" type="ORF">SAMN05216272_10246</name>
</gene>
<dbReference type="Pfam" id="PF09314">
    <property type="entry name" value="DUF1972"/>
    <property type="match status" value="1"/>
</dbReference>
<dbReference type="InterPro" id="IPR015393">
    <property type="entry name" value="DUF1972"/>
</dbReference>
<evidence type="ECO:0000259" key="1">
    <source>
        <dbReference type="Pfam" id="PF00534"/>
    </source>
</evidence>
<dbReference type="PANTHER" id="PTHR46401:SF8">
    <property type="entry name" value="BLL6006 PROTEIN"/>
    <property type="match status" value="1"/>
</dbReference>
<feature type="domain" description="DUF1972" evidence="2">
    <location>
        <begin position="53"/>
        <end position="127"/>
    </location>
</feature>
<keyword evidence="4" id="KW-1185">Reference proteome</keyword>
<keyword evidence="3" id="KW-0808">Transferase</keyword>
<dbReference type="SUPFAM" id="SSF53756">
    <property type="entry name" value="UDP-Glycosyltransferase/glycogen phosphorylase"/>
    <property type="match status" value="1"/>
</dbReference>
<sequence length="331" mass="37704">MWENKWNGINLIHIPISQRGAIGTFIFDWKAVHHALKRDGLFLTLGYNTALFNLLQRLKGQTNIINMDGIEWRRDKWGKLAKSWFWINERLGCWIGDHLIADHPKIKEHLATRVSTDKITMIPYGGDEIVNADEGLLSRFDLKPNQFSVIIARPEPENSFLEMVKAFSQKKRNHRLVVLGNFNPDSNPFHHQVIESASEEVTFPGAIYDAPVVQALRFHSRFYLHGHRVGGTNPSLVEAMGAGCAVIAHDNQFNRWVAGPGASYFENESTCAQLFDELLADDNAVLRMKEASRKRFEECFNWEQILTAYEQLLTEWYPGLSPTARGAVSPT</sequence>
<dbReference type="GO" id="GO:0016757">
    <property type="term" value="F:glycosyltransferase activity"/>
    <property type="evidence" value="ECO:0007669"/>
    <property type="project" value="InterPro"/>
</dbReference>
<evidence type="ECO:0000313" key="4">
    <source>
        <dbReference type="Proteomes" id="UP000199636"/>
    </source>
</evidence>
<dbReference type="STRING" id="428992.SAMN05216272_10246"/>
<feature type="domain" description="Glycosyl transferase family 1" evidence="1">
    <location>
        <begin position="147"/>
        <end position="295"/>
    </location>
</feature>
<evidence type="ECO:0000259" key="2">
    <source>
        <dbReference type="Pfam" id="PF09314"/>
    </source>
</evidence>
<protein>
    <submittedName>
        <fullName evidence="3">Glycosyl transferases group 1</fullName>
    </submittedName>
</protein>
<name>A0A1G8DMK2_9PSED</name>
<dbReference type="Pfam" id="PF00534">
    <property type="entry name" value="Glycos_transf_1"/>
    <property type="match status" value="1"/>
</dbReference>
<evidence type="ECO:0000313" key="3">
    <source>
        <dbReference type="EMBL" id="SDH58852.1"/>
    </source>
</evidence>
<dbReference type="Proteomes" id="UP000199636">
    <property type="component" value="Unassembled WGS sequence"/>
</dbReference>
<dbReference type="PANTHER" id="PTHR46401">
    <property type="entry name" value="GLYCOSYLTRANSFERASE WBBK-RELATED"/>
    <property type="match status" value="1"/>
</dbReference>
<dbReference type="AlphaFoldDB" id="A0A1G8DMK2"/>
<reference evidence="4" key="1">
    <citation type="submission" date="2016-10" db="EMBL/GenBank/DDBJ databases">
        <authorList>
            <person name="Varghese N."/>
            <person name="Submissions S."/>
        </authorList>
    </citation>
    <scope>NUCLEOTIDE SEQUENCE [LARGE SCALE GENOMIC DNA]</scope>
    <source>
        <strain evidence="4">CCM 7469</strain>
    </source>
</reference>
<dbReference type="Gene3D" id="3.40.50.2000">
    <property type="entry name" value="Glycogen Phosphorylase B"/>
    <property type="match status" value="2"/>
</dbReference>